<dbReference type="SMART" id="SM00062">
    <property type="entry name" value="PBPb"/>
    <property type="match status" value="1"/>
</dbReference>
<comment type="caution">
    <text evidence="10">The sequence shown here is derived from an EMBL/GenBank/DDBJ whole genome shotgun (WGS) entry which is preliminary data.</text>
</comment>
<dbReference type="InterPro" id="IPR001638">
    <property type="entry name" value="Solute-binding_3/MltF_N"/>
</dbReference>
<proteinExistence type="inferred from homology"/>
<dbReference type="PROSITE" id="PS01039">
    <property type="entry name" value="SBP_BACTERIAL_3"/>
    <property type="match status" value="1"/>
</dbReference>
<keyword evidence="5" id="KW-0574">Periplasm</keyword>
<accession>A0ABP9MX12</accession>
<feature type="domain" description="Solute-binding protein family 3/N-terminal" evidence="8">
    <location>
        <begin position="25"/>
        <end position="245"/>
    </location>
</feature>
<evidence type="ECO:0000256" key="2">
    <source>
        <dbReference type="ARBA" id="ARBA00010333"/>
    </source>
</evidence>
<comment type="subcellular location">
    <subcellularLocation>
        <location evidence="1">Periplasm</location>
    </subcellularLocation>
</comment>
<dbReference type="EMBL" id="BAABKE010000004">
    <property type="protein sequence ID" value="GAA5100163.1"/>
    <property type="molecule type" value="Genomic_DNA"/>
</dbReference>
<keyword evidence="3" id="KW-0813">Transport</keyword>
<sequence length="245" mass="27753">MKKLKVFLTLASLCVGGMAFAKEDTIRFGTNPEYPPFEFKTEAGEVTGFDIDIANAICAELQKKCVYVAQSFDSLIPNLRLKRFDAIISSMDITEERQKHVTFSEPYYLNPSVFVAMAGQFKSVDDFKTKEIGVLNGTTHQQYIKENFKEANIKNYPQYPNAMSDLEIGRVNVVFGDEVVVAEFIKRNNKLEVVGEQVNDPEYFGNGLAIAVLPKNTELLAEINGALKKIKEDGRYQTIYEKWFK</sequence>
<dbReference type="RefSeq" id="WP_077925542.1">
    <property type="nucleotide sequence ID" value="NZ_BAABKE010000004.1"/>
</dbReference>
<evidence type="ECO:0000256" key="3">
    <source>
        <dbReference type="ARBA" id="ARBA00022448"/>
    </source>
</evidence>
<dbReference type="PANTHER" id="PTHR35936">
    <property type="entry name" value="MEMBRANE-BOUND LYTIC MUREIN TRANSGLYCOSYLASE F"/>
    <property type="match status" value="1"/>
</dbReference>
<dbReference type="SUPFAM" id="SSF53850">
    <property type="entry name" value="Periplasmic binding protein-like II"/>
    <property type="match status" value="1"/>
</dbReference>
<dbReference type="PANTHER" id="PTHR35936:SF20">
    <property type="entry name" value="ABC TRANSPORTER ARGININE-BINDING PROTEIN 2-RELATED"/>
    <property type="match status" value="1"/>
</dbReference>
<dbReference type="InterPro" id="IPR001320">
    <property type="entry name" value="Iontro_rcpt_C"/>
</dbReference>
<dbReference type="InterPro" id="IPR018313">
    <property type="entry name" value="SBP_3_CS"/>
</dbReference>
<protein>
    <submittedName>
        <fullName evidence="10">Arginine ABC transporter substrate-binding protein</fullName>
    </submittedName>
</protein>
<evidence type="ECO:0000259" key="8">
    <source>
        <dbReference type="SMART" id="SM00062"/>
    </source>
</evidence>
<evidence type="ECO:0000259" key="9">
    <source>
        <dbReference type="SMART" id="SM00079"/>
    </source>
</evidence>
<comment type="similarity">
    <text evidence="2 6">Belongs to the bacterial solute-binding protein 3 family.</text>
</comment>
<name>A0ABP9MX12_9GAMM</name>
<reference evidence="11" key="1">
    <citation type="journal article" date="2019" name="Int. J. Syst. Evol. Microbiol.">
        <title>The Global Catalogue of Microorganisms (GCM) 10K type strain sequencing project: providing services to taxonomists for standard genome sequencing and annotation.</title>
        <authorList>
            <consortium name="The Broad Institute Genomics Platform"/>
            <consortium name="The Broad Institute Genome Sequencing Center for Infectious Disease"/>
            <person name="Wu L."/>
            <person name="Ma J."/>
        </authorList>
    </citation>
    <scope>NUCLEOTIDE SEQUENCE [LARGE SCALE GENOMIC DNA]</scope>
    <source>
        <strain evidence="11">JCM 18424</strain>
    </source>
</reference>
<evidence type="ECO:0000256" key="5">
    <source>
        <dbReference type="ARBA" id="ARBA00022764"/>
    </source>
</evidence>
<keyword evidence="11" id="KW-1185">Reference proteome</keyword>
<evidence type="ECO:0000256" key="6">
    <source>
        <dbReference type="RuleBase" id="RU003744"/>
    </source>
</evidence>
<feature type="domain" description="Ionotropic glutamate receptor C-terminal" evidence="9">
    <location>
        <begin position="25"/>
        <end position="245"/>
    </location>
</feature>
<feature type="chain" id="PRO_5045558199" evidence="7">
    <location>
        <begin position="22"/>
        <end position="245"/>
    </location>
</feature>
<dbReference type="InterPro" id="IPR005768">
    <property type="entry name" value="Lys_Arg_Orn-bd"/>
</dbReference>
<evidence type="ECO:0000313" key="10">
    <source>
        <dbReference type="EMBL" id="GAA5100163.1"/>
    </source>
</evidence>
<dbReference type="Pfam" id="PF00497">
    <property type="entry name" value="SBP_bac_3"/>
    <property type="match status" value="1"/>
</dbReference>
<keyword evidence="4 7" id="KW-0732">Signal</keyword>
<dbReference type="SMART" id="SM00079">
    <property type="entry name" value="PBPe"/>
    <property type="match status" value="1"/>
</dbReference>
<evidence type="ECO:0000256" key="1">
    <source>
        <dbReference type="ARBA" id="ARBA00004418"/>
    </source>
</evidence>
<dbReference type="Gene3D" id="3.40.190.10">
    <property type="entry name" value="Periplasmic binding protein-like II"/>
    <property type="match status" value="2"/>
</dbReference>
<dbReference type="Proteomes" id="UP001500631">
    <property type="component" value="Unassembled WGS sequence"/>
</dbReference>
<organism evidence="10 11">
    <name type="scientific">Wohlfahrtiimonas larvae</name>
    <dbReference type="NCBI Taxonomy" id="1157986"/>
    <lineage>
        <taxon>Bacteria</taxon>
        <taxon>Pseudomonadati</taxon>
        <taxon>Pseudomonadota</taxon>
        <taxon>Gammaproteobacteria</taxon>
        <taxon>Cardiobacteriales</taxon>
        <taxon>Ignatzschineriaceae</taxon>
        <taxon>Wohlfahrtiimonas</taxon>
    </lineage>
</organism>
<dbReference type="NCBIfam" id="TIGR01096">
    <property type="entry name" value="3A0103s03R"/>
    <property type="match status" value="1"/>
</dbReference>
<evidence type="ECO:0000313" key="11">
    <source>
        <dbReference type="Proteomes" id="UP001500631"/>
    </source>
</evidence>
<evidence type="ECO:0000256" key="4">
    <source>
        <dbReference type="ARBA" id="ARBA00022729"/>
    </source>
</evidence>
<feature type="signal peptide" evidence="7">
    <location>
        <begin position="1"/>
        <end position="21"/>
    </location>
</feature>
<evidence type="ECO:0000256" key="7">
    <source>
        <dbReference type="SAM" id="SignalP"/>
    </source>
</evidence>
<gene>
    <name evidence="10" type="primary">artJ</name>
    <name evidence="10" type="ORF">GCM10023338_14580</name>
</gene>